<dbReference type="SUPFAM" id="SSF56935">
    <property type="entry name" value="Porins"/>
    <property type="match status" value="1"/>
</dbReference>
<keyword evidence="13" id="KW-0732">Signal</keyword>
<evidence type="ECO:0000256" key="2">
    <source>
        <dbReference type="ARBA" id="ARBA00022448"/>
    </source>
</evidence>
<gene>
    <name evidence="16" type="ORF">P7228_15265</name>
</gene>
<evidence type="ECO:0000256" key="3">
    <source>
        <dbReference type="ARBA" id="ARBA00022452"/>
    </source>
</evidence>
<keyword evidence="5 11" id="KW-0812">Transmembrane</keyword>
<comment type="subcellular location">
    <subcellularLocation>
        <location evidence="1 11">Cell outer membrane</location>
        <topology evidence="1 11">Multi-pass membrane protein</topology>
    </subcellularLocation>
</comment>
<keyword evidence="17" id="KW-1185">Reference proteome</keyword>
<organism evidence="16 17">
    <name type="scientific">Altererythrobacter arenosus</name>
    <dbReference type="NCBI Taxonomy" id="3032592"/>
    <lineage>
        <taxon>Bacteria</taxon>
        <taxon>Pseudomonadati</taxon>
        <taxon>Pseudomonadota</taxon>
        <taxon>Alphaproteobacteria</taxon>
        <taxon>Sphingomonadales</taxon>
        <taxon>Erythrobacteraceae</taxon>
        <taxon>Altererythrobacter</taxon>
    </lineage>
</organism>
<keyword evidence="2 11" id="KW-0813">Transport</keyword>
<keyword evidence="8 12" id="KW-0798">TonB box</keyword>
<evidence type="ECO:0000256" key="13">
    <source>
        <dbReference type="SAM" id="SignalP"/>
    </source>
</evidence>
<evidence type="ECO:0000256" key="11">
    <source>
        <dbReference type="PROSITE-ProRule" id="PRU01360"/>
    </source>
</evidence>
<comment type="similarity">
    <text evidence="11 12">Belongs to the TonB-dependent receptor family.</text>
</comment>
<sequence length="899" mass="97132">MKKLLTGASSLAVATCCVVPAFAQDAGAQAGAQQQGGIPTIVVTATKRSEDAQDIPVAVQAIGTEELENLGIDEFTDYLVQLPNVTAGGGGPGQSTIYIRGVASTTPNLTTAGVAGLAPNVALYLDEQPLSQPGRNLDVYAIDLERIEVLPGPQGTLFGASSQAGTIRLITNKPRLGETSGFVNASLSTTKGGEESYKLEGGINLPLGDIAALRVVGYYDDRGGYIDNVAGTQTLRDSARFRPGTAVRENGTVVGPNRAGFQSDATNLGGIDSANTTFIAADNSALVEDDFNDTSYKGFRASLRAELTPDWTVTLGYAKQWVDSEGVFFEDPDLGEYNVQRYERDEIDDDFDNINWTVEGRIGALEVLYTGAYTKRDTAQRIDYTDYLFIGQYLPYYLCDSTVSYPVYNASYGGVAGVPFGTCQAPNLYVASVTDTKVLTQELRFNTPADKRIRLTAGGFYSDLQLDERNDFNYPNNVNANVFGSGGGFSPNFPFMTGYTSDDGPFAAETIFRNDVRRTDKQWGLFGELSFDIVPDVLTAKFGARYYDVEVDLEGSANSSFCNSFQPDANAFGTDISDQYNADGQFTFRGTCNTARHITYTEGQSIADIQAIDPALSLSQATAIFNALAAPDKASTSGYIFKGSLSYTPTEDLLFYLTYSEGFRPGLLNRPGGRVNAAGTFTVPFEVETDEVTNYEFGWKTNLAGNQLQFNGNAFYVDIKRLQTTIFDPTITNLFFSANAADARVYGIEGDLVWAPYSVPGLTVTSAFSILDTKITNVLIPTGDVTEGSDLAFAPSFQGNIRARYEWDLSDTLEAHIMPQVTHSAGSRSDILDNSAIDIDSWTMVSLTAGVSTGTWKAELFADNLFDTHAILSANGVFDVARQTPARPRTIGIRLGYDF</sequence>
<keyword evidence="16" id="KW-0675">Receptor</keyword>
<evidence type="ECO:0000256" key="9">
    <source>
        <dbReference type="ARBA" id="ARBA00023136"/>
    </source>
</evidence>
<keyword evidence="7" id="KW-0406">Ion transport</keyword>
<evidence type="ECO:0000256" key="7">
    <source>
        <dbReference type="ARBA" id="ARBA00023065"/>
    </source>
</evidence>
<evidence type="ECO:0000256" key="6">
    <source>
        <dbReference type="ARBA" id="ARBA00023004"/>
    </source>
</evidence>
<feature type="signal peptide" evidence="13">
    <location>
        <begin position="1"/>
        <end position="23"/>
    </location>
</feature>
<evidence type="ECO:0000256" key="5">
    <source>
        <dbReference type="ARBA" id="ARBA00022692"/>
    </source>
</evidence>
<dbReference type="InterPro" id="IPR039426">
    <property type="entry name" value="TonB-dep_rcpt-like"/>
</dbReference>
<feature type="domain" description="TonB-dependent receptor plug" evidence="15">
    <location>
        <begin position="52"/>
        <end position="166"/>
    </location>
</feature>
<reference evidence="16 17" key="1">
    <citation type="submission" date="2023-03" db="EMBL/GenBank/DDBJ databases">
        <title>Altererythrobacter sp. CAU 1644 isolated from sand.</title>
        <authorList>
            <person name="Kim W."/>
        </authorList>
    </citation>
    <scope>NUCLEOTIDE SEQUENCE [LARGE SCALE GENOMIC DNA]</scope>
    <source>
        <strain evidence="16 17">CAU 1644</strain>
    </source>
</reference>
<keyword evidence="10 11" id="KW-0998">Cell outer membrane</keyword>
<dbReference type="EMBL" id="CP121106">
    <property type="protein sequence ID" value="WFL77329.1"/>
    <property type="molecule type" value="Genomic_DNA"/>
</dbReference>
<keyword evidence="3 11" id="KW-1134">Transmembrane beta strand</keyword>
<dbReference type="InterPro" id="IPR000531">
    <property type="entry name" value="Beta-barrel_TonB"/>
</dbReference>
<dbReference type="PANTHER" id="PTHR32552">
    <property type="entry name" value="FERRICHROME IRON RECEPTOR-RELATED"/>
    <property type="match status" value="1"/>
</dbReference>
<dbReference type="Pfam" id="PF00593">
    <property type="entry name" value="TonB_dep_Rec_b-barrel"/>
    <property type="match status" value="1"/>
</dbReference>
<dbReference type="Proteomes" id="UP001215827">
    <property type="component" value="Chromosome"/>
</dbReference>
<dbReference type="PANTHER" id="PTHR32552:SF81">
    <property type="entry name" value="TONB-DEPENDENT OUTER MEMBRANE RECEPTOR"/>
    <property type="match status" value="1"/>
</dbReference>
<keyword evidence="4" id="KW-0410">Iron transport</keyword>
<evidence type="ECO:0000313" key="16">
    <source>
        <dbReference type="EMBL" id="WFL77329.1"/>
    </source>
</evidence>
<feature type="domain" description="TonB-dependent receptor-like beta-barrel" evidence="14">
    <location>
        <begin position="396"/>
        <end position="865"/>
    </location>
</feature>
<proteinExistence type="inferred from homology"/>
<keyword evidence="9 11" id="KW-0472">Membrane</keyword>
<dbReference type="Gene3D" id="2.40.170.20">
    <property type="entry name" value="TonB-dependent receptor, beta-barrel domain"/>
    <property type="match status" value="2"/>
</dbReference>
<dbReference type="InterPro" id="IPR036942">
    <property type="entry name" value="Beta-barrel_TonB_sf"/>
</dbReference>
<accession>A0ABY8FZA4</accession>
<evidence type="ECO:0000259" key="15">
    <source>
        <dbReference type="Pfam" id="PF07715"/>
    </source>
</evidence>
<keyword evidence="6" id="KW-0408">Iron</keyword>
<evidence type="ECO:0000256" key="12">
    <source>
        <dbReference type="RuleBase" id="RU003357"/>
    </source>
</evidence>
<name>A0ABY8FZA4_9SPHN</name>
<evidence type="ECO:0000313" key="17">
    <source>
        <dbReference type="Proteomes" id="UP001215827"/>
    </source>
</evidence>
<dbReference type="RefSeq" id="WP_278016087.1">
    <property type="nucleotide sequence ID" value="NZ_CP121106.1"/>
</dbReference>
<feature type="chain" id="PRO_5046998659" evidence="13">
    <location>
        <begin position="24"/>
        <end position="899"/>
    </location>
</feature>
<protein>
    <submittedName>
        <fullName evidence="16">TonB-dependent receptor</fullName>
    </submittedName>
</protein>
<evidence type="ECO:0000256" key="8">
    <source>
        <dbReference type="ARBA" id="ARBA00023077"/>
    </source>
</evidence>
<evidence type="ECO:0000259" key="14">
    <source>
        <dbReference type="Pfam" id="PF00593"/>
    </source>
</evidence>
<evidence type="ECO:0000256" key="4">
    <source>
        <dbReference type="ARBA" id="ARBA00022496"/>
    </source>
</evidence>
<evidence type="ECO:0000256" key="1">
    <source>
        <dbReference type="ARBA" id="ARBA00004571"/>
    </source>
</evidence>
<dbReference type="Pfam" id="PF07715">
    <property type="entry name" value="Plug"/>
    <property type="match status" value="1"/>
</dbReference>
<evidence type="ECO:0000256" key="10">
    <source>
        <dbReference type="ARBA" id="ARBA00023237"/>
    </source>
</evidence>
<dbReference type="InterPro" id="IPR012910">
    <property type="entry name" value="Plug_dom"/>
</dbReference>
<dbReference type="PROSITE" id="PS52016">
    <property type="entry name" value="TONB_DEPENDENT_REC_3"/>
    <property type="match status" value="1"/>
</dbReference>